<gene>
    <name evidence="10" type="ORF">CR159_08555</name>
</gene>
<organism evidence="10 11">
    <name type="scientific">Pollutimonas subterranea</name>
    <dbReference type="NCBI Taxonomy" id="2045210"/>
    <lineage>
        <taxon>Bacteria</taxon>
        <taxon>Pseudomonadati</taxon>
        <taxon>Pseudomonadota</taxon>
        <taxon>Betaproteobacteria</taxon>
        <taxon>Burkholderiales</taxon>
        <taxon>Alcaligenaceae</taxon>
        <taxon>Pollutimonas</taxon>
    </lineage>
</organism>
<evidence type="ECO:0000256" key="8">
    <source>
        <dbReference type="SAM" id="Phobius"/>
    </source>
</evidence>
<dbReference type="InterPro" id="IPR009056">
    <property type="entry name" value="Cyt_c-like_dom"/>
</dbReference>
<dbReference type="SUPFAM" id="SSF46626">
    <property type="entry name" value="Cytochrome c"/>
    <property type="match status" value="2"/>
</dbReference>
<keyword evidence="8" id="KW-1133">Transmembrane helix</keyword>
<keyword evidence="4" id="KW-0249">Electron transport</keyword>
<feature type="compositionally biased region" description="Low complexity" evidence="7">
    <location>
        <begin position="181"/>
        <end position="214"/>
    </location>
</feature>
<evidence type="ECO:0000256" key="2">
    <source>
        <dbReference type="ARBA" id="ARBA00022617"/>
    </source>
</evidence>
<dbReference type="GO" id="GO:0009055">
    <property type="term" value="F:electron transfer activity"/>
    <property type="evidence" value="ECO:0007669"/>
    <property type="project" value="InterPro"/>
</dbReference>
<dbReference type="AlphaFoldDB" id="A0A2N4U637"/>
<evidence type="ECO:0000256" key="3">
    <source>
        <dbReference type="ARBA" id="ARBA00022723"/>
    </source>
</evidence>
<feature type="compositionally biased region" description="Low complexity" evidence="7">
    <location>
        <begin position="221"/>
        <end position="239"/>
    </location>
</feature>
<feature type="transmembrane region" description="Helical" evidence="8">
    <location>
        <begin position="25"/>
        <end position="47"/>
    </location>
</feature>
<name>A0A2N4U637_9BURK</name>
<feature type="region of interest" description="Disordered" evidence="7">
    <location>
        <begin position="165"/>
        <end position="239"/>
    </location>
</feature>
<dbReference type="InterPro" id="IPR002323">
    <property type="entry name" value="Cyt_CIE"/>
</dbReference>
<dbReference type="EMBL" id="PDNW01000005">
    <property type="protein sequence ID" value="PLC50484.1"/>
    <property type="molecule type" value="Genomic_DNA"/>
</dbReference>
<evidence type="ECO:0000256" key="4">
    <source>
        <dbReference type="ARBA" id="ARBA00022982"/>
    </source>
</evidence>
<evidence type="ECO:0000313" key="10">
    <source>
        <dbReference type="EMBL" id="PLC50484.1"/>
    </source>
</evidence>
<dbReference type="Pfam" id="PF13442">
    <property type="entry name" value="Cytochrome_CBB3"/>
    <property type="match status" value="2"/>
</dbReference>
<dbReference type="GO" id="GO:0020037">
    <property type="term" value="F:heme binding"/>
    <property type="evidence" value="ECO:0007669"/>
    <property type="project" value="InterPro"/>
</dbReference>
<keyword evidence="5 6" id="KW-0408">Iron</keyword>
<dbReference type="Gene3D" id="1.10.760.10">
    <property type="entry name" value="Cytochrome c-like domain"/>
    <property type="match status" value="2"/>
</dbReference>
<keyword evidence="11" id="KW-1185">Reference proteome</keyword>
<dbReference type="OrthoDB" id="9814708at2"/>
<dbReference type="PROSITE" id="PS51007">
    <property type="entry name" value="CYTC"/>
    <property type="match status" value="2"/>
</dbReference>
<proteinExistence type="predicted"/>
<keyword evidence="1" id="KW-0813">Transport</keyword>
<dbReference type="InterPro" id="IPR036909">
    <property type="entry name" value="Cyt_c-like_dom_sf"/>
</dbReference>
<dbReference type="GO" id="GO:0005506">
    <property type="term" value="F:iron ion binding"/>
    <property type="evidence" value="ECO:0007669"/>
    <property type="project" value="InterPro"/>
</dbReference>
<keyword evidence="2 6" id="KW-0349">Heme</keyword>
<evidence type="ECO:0000256" key="6">
    <source>
        <dbReference type="PROSITE-ProRule" id="PRU00433"/>
    </source>
</evidence>
<dbReference type="RefSeq" id="WP_102073581.1">
    <property type="nucleotide sequence ID" value="NZ_PDNW01000005.1"/>
</dbReference>
<protein>
    <submittedName>
        <fullName evidence="10">Cytochrome c5 family protein</fullName>
    </submittedName>
</protein>
<reference evidence="10 11" key="1">
    <citation type="submission" date="2017-10" db="EMBL/GenBank/DDBJ databases">
        <title>Two draft genome sequences of Pusillimonas sp. strains isolated from a nitrate- and radionuclide-contaminated groundwater in Russia.</title>
        <authorList>
            <person name="Grouzdev D.S."/>
            <person name="Tourova T.P."/>
            <person name="Goeva M.A."/>
            <person name="Babich T.L."/>
            <person name="Sokolova D.S."/>
            <person name="Abdullin R."/>
            <person name="Poltaraus A.B."/>
            <person name="Toshchakov S.V."/>
            <person name="Nazina T.N."/>
        </authorList>
    </citation>
    <scope>NUCLEOTIDE SEQUENCE [LARGE SCALE GENOMIC DNA]</scope>
    <source>
        <strain evidence="10 11">JR1/69-3-13</strain>
    </source>
</reference>
<feature type="domain" description="Cytochrome c" evidence="9">
    <location>
        <begin position="241"/>
        <end position="320"/>
    </location>
</feature>
<evidence type="ECO:0000313" key="11">
    <source>
        <dbReference type="Proteomes" id="UP000234190"/>
    </source>
</evidence>
<keyword evidence="8" id="KW-0472">Membrane</keyword>
<comment type="caution">
    <text evidence="10">The sequence shown here is derived from an EMBL/GenBank/DDBJ whole genome shotgun (WGS) entry which is preliminary data.</text>
</comment>
<evidence type="ECO:0000256" key="5">
    <source>
        <dbReference type="ARBA" id="ARBA00023004"/>
    </source>
</evidence>
<evidence type="ECO:0000259" key="9">
    <source>
        <dbReference type="PROSITE" id="PS51007"/>
    </source>
</evidence>
<accession>A0A2N4U637</accession>
<evidence type="ECO:0000256" key="7">
    <source>
        <dbReference type="SAM" id="MobiDB-lite"/>
    </source>
</evidence>
<evidence type="ECO:0000256" key="1">
    <source>
        <dbReference type="ARBA" id="ARBA00022448"/>
    </source>
</evidence>
<dbReference type="PRINTS" id="PR00607">
    <property type="entry name" value="CYTCHROMECIE"/>
</dbReference>
<sequence length="321" mass="32518">MNNTEEHVEETIEEHEGLIKTPKQLIVTVVLAFIVPVLIIGLLILLVTSSSFMGSGSDAQTPEAIASRIKPVAQFALVDANAPKVFQTGQQVFDTTCTACHTAGVAGAHKIGDTAAWAPFIKKGYEELVKNAIHGINAMPPKGGNPALSDFEVARAVVYMTNKSGASFDEPAEPTGDKADAAPAEAAAPTAAASPAAAPAAAAPAPAASEAAVPAPEPEKSAPAAAAAPAAEKAPASDTAAIDPAGEKLYKSVCFACHTTGVANAPKLGDKAAWAKYEAAGLDAMVQNAIHGIGAMPPRGGSQASDAEVKAAVQYMVNAHK</sequence>
<keyword evidence="8" id="KW-0812">Transmembrane</keyword>
<feature type="domain" description="Cytochrome c" evidence="9">
    <location>
        <begin position="84"/>
        <end position="164"/>
    </location>
</feature>
<dbReference type="Proteomes" id="UP000234190">
    <property type="component" value="Unassembled WGS sequence"/>
</dbReference>
<keyword evidence="3 6" id="KW-0479">Metal-binding</keyword>
<dbReference type="PANTHER" id="PTHR40942:SF4">
    <property type="entry name" value="CYTOCHROME C5"/>
    <property type="match status" value="1"/>
</dbReference>
<dbReference type="PANTHER" id="PTHR40942">
    <property type="match status" value="1"/>
</dbReference>